<keyword evidence="2" id="KW-0053">Apoptosis</keyword>
<feature type="domain" description="Peptidase C14 caspase" evidence="4">
    <location>
        <begin position="22"/>
        <end position="265"/>
    </location>
</feature>
<comment type="similarity">
    <text evidence="1">Belongs to the peptidase C14B family.</text>
</comment>
<dbReference type="Pfam" id="PF00656">
    <property type="entry name" value="Peptidase_C14"/>
    <property type="match status" value="1"/>
</dbReference>
<dbReference type="Gene3D" id="3.40.50.1460">
    <property type="match status" value="1"/>
</dbReference>
<dbReference type="InterPro" id="IPR050452">
    <property type="entry name" value="Metacaspase"/>
</dbReference>
<dbReference type="OrthoDB" id="3223806at2759"/>
<dbReference type="InParanoid" id="A0A0C3FZH0"/>
<dbReference type="PANTHER" id="PTHR48104:SF30">
    <property type="entry name" value="METACASPASE-1"/>
    <property type="match status" value="1"/>
</dbReference>
<dbReference type="HOGENOM" id="CLU_011935_1_0_1"/>
<keyword evidence="3" id="KW-0788">Thiol protease</keyword>
<protein>
    <recommendedName>
        <fullName evidence="4">Peptidase C14 caspase domain-containing protein</fullName>
    </recommendedName>
</protein>
<reference evidence="5 6" key="1">
    <citation type="submission" date="2014-04" db="EMBL/GenBank/DDBJ databases">
        <authorList>
            <consortium name="DOE Joint Genome Institute"/>
            <person name="Kuo A."/>
            <person name="Tarkka M."/>
            <person name="Buscot F."/>
            <person name="Kohler A."/>
            <person name="Nagy L.G."/>
            <person name="Floudas D."/>
            <person name="Copeland A."/>
            <person name="Barry K.W."/>
            <person name="Cichocki N."/>
            <person name="Veneault-Fourrey C."/>
            <person name="LaButti K."/>
            <person name="Lindquist E.A."/>
            <person name="Lipzen A."/>
            <person name="Lundell T."/>
            <person name="Morin E."/>
            <person name="Murat C."/>
            <person name="Sun H."/>
            <person name="Tunlid A."/>
            <person name="Henrissat B."/>
            <person name="Grigoriev I.V."/>
            <person name="Hibbett D.S."/>
            <person name="Martin F."/>
            <person name="Nordberg H.P."/>
            <person name="Cantor M.N."/>
            <person name="Hua S.X."/>
        </authorList>
    </citation>
    <scope>NUCLEOTIDE SEQUENCE [LARGE SCALE GENOMIC DNA]</scope>
    <source>
        <strain evidence="5 6">F 1598</strain>
    </source>
</reference>
<evidence type="ECO:0000256" key="1">
    <source>
        <dbReference type="ARBA" id="ARBA00009005"/>
    </source>
</evidence>
<keyword evidence="6" id="KW-1185">Reference proteome</keyword>
<keyword evidence="3" id="KW-0645">Protease</keyword>
<dbReference type="PANTHER" id="PTHR48104">
    <property type="entry name" value="METACASPASE-4"/>
    <property type="match status" value="1"/>
</dbReference>
<dbReference type="GO" id="GO:0006915">
    <property type="term" value="P:apoptotic process"/>
    <property type="evidence" value="ECO:0007669"/>
    <property type="project" value="UniProtKB-KW"/>
</dbReference>
<keyword evidence="3" id="KW-0378">Hydrolase</keyword>
<dbReference type="Proteomes" id="UP000054166">
    <property type="component" value="Unassembled WGS sequence"/>
</dbReference>
<accession>A0A0C3FZH0</accession>
<evidence type="ECO:0000313" key="6">
    <source>
        <dbReference type="Proteomes" id="UP000054166"/>
    </source>
</evidence>
<evidence type="ECO:0000256" key="3">
    <source>
        <dbReference type="ARBA" id="ARBA00022807"/>
    </source>
</evidence>
<dbReference type="GO" id="GO:0004197">
    <property type="term" value="F:cysteine-type endopeptidase activity"/>
    <property type="evidence" value="ECO:0007669"/>
    <property type="project" value="InterPro"/>
</dbReference>
<evidence type="ECO:0000259" key="4">
    <source>
        <dbReference type="Pfam" id="PF00656"/>
    </source>
</evidence>
<evidence type="ECO:0000313" key="5">
    <source>
        <dbReference type="EMBL" id="KIM83606.1"/>
    </source>
</evidence>
<dbReference type="GO" id="GO:0006508">
    <property type="term" value="P:proteolysis"/>
    <property type="evidence" value="ECO:0007669"/>
    <property type="project" value="InterPro"/>
</dbReference>
<gene>
    <name evidence="5" type="ORF">PILCRDRAFT_430560</name>
</gene>
<dbReference type="InterPro" id="IPR011600">
    <property type="entry name" value="Pept_C14_caspase"/>
</dbReference>
<sequence length="665" mass="74475">MQNGGSFTLNFRFGPRSRMFGLIISIDRYQSHEIPDLQGCKKDAQSIMDFLSHRFHVPSNHFMCLADEKATRSAILKGFQSHLIENGNIQSGDAIIVFYAGHGSRTAAPEGWVADGNKIETICPHDERTLDRNGKEILGIPDRTINGLLRRVASTKGDNITVIFDSCHSGGMTRSSMVPRSVVCTSLFPEDLDKDIWTWDMSRAATISVPTGFMYKTMASHVLLAACRQDEFAWEISSTDQMTRGAFTACLIRQLYQEDLSNVTYSTLLDLLPALEQQHPQCEGVNKHRLLFNGTVSARRVTFRLSMDGETYTINAGDIHGVVKGTLFAVHALDNTMSLDSTIGILEADCVFPHWCTLRRWSGDAGLDIPLGARASVLNWRRGANVLKVFIEPPRDDVQSIEHIFSLVESYHNADLVIRHARGSNLQFERLDPLMSKYARLLDDIPPEPSLSDILQGVSHFDFHLSRHNSANPLKQEVEVVLHRLTQSNPEQIMEEPIYVPDGLFNMSLVLDRENTIFIPSKAITAFNSNRVFYGLTIKNNSACKLFPYIIYFDPADYSIQSWYHPPSGTMAAPLAARHEDSRSSELPVGYGSAGGEALEFSLADGVTADIGFMKLFVSTTYVDMTILEQESPFHAARGTRRAKPPSMDIWDTWTYVLRTEETKH</sequence>
<name>A0A0C3FZH0_PILCF</name>
<dbReference type="EMBL" id="KN832990">
    <property type="protein sequence ID" value="KIM83606.1"/>
    <property type="molecule type" value="Genomic_DNA"/>
</dbReference>
<dbReference type="GO" id="GO:0005737">
    <property type="term" value="C:cytoplasm"/>
    <property type="evidence" value="ECO:0007669"/>
    <property type="project" value="TreeGrafter"/>
</dbReference>
<reference evidence="6" key="2">
    <citation type="submission" date="2015-01" db="EMBL/GenBank/DDBJ databases">
        <title>Evolutionary Origins and Diversification of the Mycorrhizal Mutualists.</title>
        <authorList>
            <consortium name="DOE Joint Genome Institute"/>
            <consortium name="Mycorrhizal Genomics Consortium"/>
            <person name="Kohler A."/>
            <person name="Kuo A."/>
            <person name="Nagy L.G."/>
            <person name="Floudas D."/>
            <person name="Copeland A."/>
            <person name="Barry K.W."/>
            <person name="Cichocki N."/>
            <person name="Veneault-Fourrey C."/>
            <person name="LaButti K."/>
            <person name="Lindquist E.A."/>
            <person name="Lipzen A."/>
            <person name="Lundell T."/>
            <person name="Morin E."/>
            <person name="Murat C."/>
            <person name="Riley R."/>
            <person name="Ohm R."/>
            <person name="Sun H."/>
            <person name="Tunlid A."/>
            <person name="Henrissat B."/>
            <person name="Grigoriev I.V."/>
            <person name="Hibbett D.S."/>
            <person name="Martin F."/>
        </authorList>
    </citation>
    <scope>NUCLEOTIDE SEQUENCE [LARGE SCALE GENOMIC DNA]</scope>
    <source>
        <strain evidence="6">F 1598</strain>
    </source>
</reference>
<dbReference type="SUPFAM" id="SSF52129">
    <property type="entry name" value="Caspase-like"/>
    <property type="match status" value="1"/>
</dbReference>
<proteinExistence type="inferred from homology"/>
<organism evidence="5 6">
    <name type="scientific">Piloderma croceum (strain F 1598)</name>
    <dbReference type="NCBI Taxonomy" id="765440"/>
    <lineage>
        <taxon>Eukaryota</taxon>
        <taxon>Fungi</taxon>
        <taxon>Dikarya</taxon>
        <taxon>Basidiomycota</taxon>
        <taxon>Agaricomycotina</taxon>
        <taxon>Agaricomycetes</taxon>
        <taxon>Agaricomycetidae</taxon>
        <taxon>Atheliales</taxon>
        <taxon>Atheliaceae</taxon>
        <taxon>Piloderma</taxon>
    </lineage>
</organism>
<dbReference type="InterPro" id="IPR029030">
    <property type="entry name" value="Caspase-like_dom_sf"/>
</dbReference>
<evidence type="ECO:0000256" key="2">
    <source>
        <dbReference type="ARBA" id="ARBA00022703"/>
    </source>
</evidence>
<dbReference type="AlphaFoldDB" id="A0A0C3FZH0"/>